<evidence type="ECO:0000313" key="11">
    <source>
        <dbReference type="Proteomes" id="UP000000716"/>
    </source>
</evidence>
<dbReference type="InterPro" id="IPR004623">
    <property type="entry name" value="KdpA"/>
</dbReference>
<comment type="similarity">
    <text evidence="9">Belongs to the KdpA family.</text>
</comment>
<evidence type="ECO:0000313" key="10">
    <source>
        <dbReference type="EMBL" id="ACQ70177.1"/>
    </source>
</evidence>
<dbReference type="GO" id="GO:0008556">
    <property type="term" value="F:P-type potassium transmembrane transporter activity"/>
    <property type="evidence" value="ECO:0007669"/>
    <property type="project" value="InterPro"/>
</dbReference>
<feature type="transmembrane region" description="Helical" evidence="9">
    <location>
        <begin position="404"/>
        <end position="425"/>
    </location>
</feature>
<organism evidence="10 11">
    <name type="scientific">Exiguobacterium sp. (strain ATCC BAA-1283 / AT1b)</name>
    <dbReference type="NCBI Taxonomy" id="360911"/>
    <lineage>
        <taxon>Bacteria</taxon>
        <taxon>Bacillati</taxon>
        <taxon>Bacillota</taxon>
        <taxon>Bacilli</taxon>
        <taxon>Bacillales</taxon>
        <taxon>Bacillales Family XII. Incertae Sedis</taxon>
        <taxon>Exiguobacterium</taxon>
    </lineage>
</organism>
<evidence type="ECO:0000256" key="2">
    <source>
        <dbReference type="ARBA" id="ARBA00022475"/>
    </source>
</evidence>
<dbReference type="GO" id="GO:0030955">
    <property type="term" value="F:potassium ion binding"/>
    <property type="evidence" value="ECO:0007669"/>
    <property type="project" value="UniProtKB-UniRule"/>
</dbReference>
<evidence type="ECO:0000256" key="1">
    <source>
        <dbReference type="ARBA" id="ARBA00022448"/>
    </source>
</evidence>
<dbReference type="EMBL" id="CP001615">
    <property type="protein sequence ID" value="ACQ70177.1"/>
    <property type="molecule type" value="Genomic_DNA"/>
</dbReference>
<dbReference type="Proteomes" id="UP000000716">
    <property type="component" value="Chromosome"/>
</dbReference>
<keyword evidence="11" id="KW-1185">Reference proteome</keyword>
<dbReference type="eggNOG" id="COG2060">
    <property type="taxonomic scope" value="Bacteria"/>
</dbReference>
<feature type="transmembrane region" description="Helical" evidence="9">
    <location>
        <begin position="342"/>
        <end position="364"/>
    </location>
</feature>
<reference evidence="10 11" key="1">
    <citation type="journal article" date="2011" name="J. Bacteriol.">
        <title>Complete genome sequence of the Thermophilic Bacterium Exiguobacterium sp. AT1b.</title>
        <authorList>
            <person name="Vishnivetskaya T.A."/>
            <person name="Lucas S."/>
            <person name="Copeland A."/>
            <person name="Lapidus A."/>
            <person name="Glavina Del Rio T."/>
            <person name="Dalin E."/>
            <person name="Tice H."/>
            <person name="Bruce D.C."/>
            <person name="Goodwin L.A."/>
            <person name="Pitluck S."/>
            <person name="Saunders E."/>
            <person name="Brettin T."/>
            <person name="Detter C."/>
            <person name="Han C."/>
            <person name="Larimer F."/>
            <person name="Land M.L."/>
            <person name="Hauser L.J."/>
            <person name="Kyrpides N.C."/>
            <person name="Ovchinnikova G."/>
            <person name="Kathariou S."/>
            <person name="Ramaley R.F."/>
            <person name="Rodrigues D.F."/>
            <person name="Hendrix C."/>
            <person name="Richardson P."/>
            <person name="Tiedje J.M."/>
        </authorList>
    </citation>
    <scope>NUCLEOTIDE SEQUENCE [LARGE SCALE GENOMIC DNA]</scope>
    <source>
        <strain evidence="11">ATCC BAA-1283 / AT1b</strain>
    </source>
</reference>
<dbReference type="HOGENOM" id="CLU_018614_3_0_9"/>
<dbReference type="Pfam" id="PF03814">
    <property type="entry name" value="KdpA"/>
    <property type="match status" value="1"/>
</dbReference>
<evidence type="ECO:0000256" key="8">
    <source>
        <dbReference type="ARBA" id="ARBA00023136"/>
    </source>
</evidence>
<feature type="transmembrane region" description="Helical" evidence="9">
    <location>
        <begin position="370"/>
        <end position="392"/>
    </location>
</feature>
<keyword evidence="3 9" id="KW-0633">Potassium transport</keyword>
<keyword evidence="6 9" id="KW-1133">Transmembrane helix</keyword>
<dbReference type="AlphaFoldDB" id="C4KYL4"/>
<comment type="function">
    <text evidence="9">Part of the high-affinity ATP-driven potassium transport (or Kdp) system, which catalyzes the hydrolysis of ATP coupled with the electrogenic transport of potassium into the cytoplasm. This subunit binds the extracellular potassium ions and delivers the ions to the membrane domain of KdpB through an intramembrane tunnel.</text>
</comment>
<dbReference type="RefSeq" id="WP_012727296.1">
    <property type="nucleotide sequence ID" value="NC_012673.1"/>
</dbReference>
<comment type="subunit">
    <text evidence="9">The system is composed of three essential subunits: KdpA, KdpB and KdpC.</text>
</comment>
<feature type="transmembrane region" description="Helical" evidence="9">
    <location>
        <begin position="512"/>
        <end position="539"/>
    </location>
</feature>
<evidence type="ECO:0000256" key="3">
    <source>
        <dbReference type="ARBA" id="ARBA00022538"/>
    </source>
</evidence>
<dbReference type="PANTHER" id="PTHR30607:SF2">
    <property type="entry name" value="POTASSIUM-TRANSPORTING ATPASE POTASSIUM-BINDING SUBUNIT"/>
    <property type="match status" value="1"/>
</dbReference>
<evidence type="ECO:0000256" key="4">
    <source>
        <dbReference type="ARBA" id="ARBA00022692"/>
    </source>
</evidence>
<evidence type="ECO:0000256" key="6">
    <source>
        <dbReference type="ARBA" id="ARBA00022989"/>
    </source>
</evidence>
<feature type="transmembrane region" description="Helical" evidence="9">
    <location>
        <begin position="167"/>
        <end position="191"/>
    </location>
</feature>
<keyword evidence="7 9" id="KW-0406">Ion transport</keyword>
<gene>
    <name evidence="9" type="primary">kdpA</name>
    <name evidence="10" type="ordered locus">EAT1b_1250</name>
</gene>
<feature type="transmembrane region" description="Helical" evidence="9">
    <location>
        <begin position="133"/>
        <end position="155"/>
    </location>
</feature>
<dbReference type="PANTHER" id="PTHR30607">
    <property type="entry name" value="POTASSIUM-TRANSPORTING ATPASE A CHAIN"/>
    <property type="match status" value="1"/>
</dbReference>
<keyword evidence="10" id="KW-0378">Hydrolase</keyword>
<proteinExistence type="inferred from homology"/>
<name>C4KYL4_EXISA</name>
<feature type="transmembrane region" description="Helical" evidence="9">
    <location>
        <begin position="313"/>
        <end position="330"/>
    </location>
</feature>
<evidence type="ECO:0000256" key="5">
    <source>
        <dbReference type="ARBA" id="ARBA00022958"/>
    </source>
</evidence>
<comment type="subcellular location">
    <subcellularLocation>
        <location evidence="9">Cell membrane</location>
        <topology evidence="9">Multi-pass membrane protein</topology>
    </subcellularLocation>
</comment>
<dbReference type="HAMAP" id="MF_00275">
    <property type="entry name" value="KdpA"/>
    <property type="match status" value="1"/>
</dbReference>
<keyword evidence="4 9" id="KW-0812">Transmembrane</keyword>
<dbReference type="KEGG" id="eat:EAT1b_1250"/>
<feature type="transmembrane region" description="Helical" evidence="9">
    <location>
        <begin position="280"/>
        <end position="301"/>
    </location>
</feature>
<dbReference type="PIRSF" id="PIRSF001294">
    <property type="entry name" value="K_ATPaseA"/>
    <property type="match status" value="1"/>
</dbReference>
<feature type="transmembrane region" description="Helical" evidence="9">
    <location>
        <begin position="63"/>
        <end position="85"/>
    </location>
</feature>
<keyword evidence="5 9" id="KW-0630">Potassium</keyword>
<feature type="transmembrane region" description="Helical" evidence="9">
    <location>
        <begin position="467"/>
        <end position="491"/>
    </location>
</feature>
<accession>C4KYL4</accession>
<protein>
    <recommendedName>
        <fullName evidence="9">Potassium-transporting ATPase potassium-binding subunit</fullName>
    </recommendedName>
    <alternativeName>
        <fullName evidence="9">ATP phosphohydrolase [potassium-transporting] A chain</fullName>
    </alternativeName>
    <alternativeName>
        <fullName evidence="9">Potassium-binding and translocating subunit A</fullName>
    </alternativeName>
    <alternativeName>
        <fullName evidence="9">Potassium-translocating ATPase A chain</fullName>
    </alternativeName>
</protein>
<evidence type="ECO:0000256" key="9">
    <source>
        <dbReference type="HAMAP-Rule" id="MF_00275"/>
    </source>
</evidence>
<keyword evidence="2 9" id="KW-1003">Cell membrane</keyword>
<feature type="transmembrane region" description="Helical" evidence="9">
    <location>
        <begin position="6"/>
        <end position="27"/>
    </location>
</feature>
<sequence length="545" mass="59834">MWVTFIITLSLLIAITMTASALLGGYVGRRFVPIQERPNYVGKALETRITRRLRINEREKQSWFGYAKDFLTLNLLFLLIGYVLLRFQGVLPFNPNGAVNLDWHLAFHTVISFMTNTDQQHYSGEALSHLSQMFVLSTLMFVAPTMAFTMALAFIRGILGKPIGQFYFDFVRVIVYVLLPISLFFGMWLIAFGVPQTLSPNAVVTTLEGASQTIQRGPIASFEVIKQLGNNGGGYYAVNGAHPFENPSDWTNYIHLFLMLLLPMSLPFIYGAMAKKRKQGFLYFSVMLFLFIIGTVFMYATLYANPSLHGQEMRFGAIGTALYGAVTTAAETGAVNAMHDSLPSLSGIILMGNMMLNVVFGGVGAGFMNLMMYVIITIFVAALLIGQTPTVLGKKIEGREMKLVALTLLVSPLLILGFTALALVVQPGQDAITNAGPHGISQILYEYTSAVANNGSGFEGLLDATPFWNITAGFAMFFGRYIPLLLMVAMAGSLQMKPRVTDDGALRTDTPLFTSLLFGVIVIVGALTFLPVLLVGPFAEWLMIR</sequence>
<keyword evidence="1 9" id="KW-0813">Transport</keyword>
<dbReference type="OrthoDB" id="9763796at2"/>
<dbReference type="GO" id="GO:0016787">
    <property type="term" value="F:hydrolase activity"/>
    <property type="evidence" value="ECO:0007669"/>
    <property type="project" value="UniProtKB-KW"/>
</dbReference>
<dbReference type="STRING" id="360911.EAT1b_1250"/>
<dbReference type="NCBIfam" id="TIGR00680">
    <property type="entry name" value="kdpA"/>
    <property type="match status" value="1"/>
</dbReference>
<keyword evidence="8 9" id="KW-0472">Membrane</keyword>
<feature type="transmembrane region" description="Helical" evidence="9">
    <location>
        <begin position="253"/>
        <end position="273"/>
    </location>
</feature>
<dbReference type="GO" id="GO:0005886">
    <property type="term" value="C:plasma membrane"/>
    <property type="evidence" value="ECO:0007669"/>
    <property type="project" value="UniProtKB-SubCell"/>
</dbReference>
<evidence type="ECO:0000256" key="7">
    <source>
        <dbReference type="ARBA" id="ARBA00023065"/>
    </source>
</evidence>